<name>A0ABW1XNY0_9ALTE</name>
<protein>
    <submittedName>
        <fullName evidence="2">Inorganic triphosphatase</fullName>
    </submittedName>
</protein>
<feature type="domain" description="CYTH" evidence="1">
    <location>
        <begin position="2"/>
        <end position="206"/>
    </location>
</feature>
<organism evidence="2 3">
    <name type="scientific">Pseudobowmanella zhangzhouensis</name>
    <dbReference type="NCBI Taxonomy" id="1537679"/>
    <lineage>
        <taxon>Bacteria</taxon>
        <taxon>Pseudomonadati</taxon>
        <taxon>Pseudomonadota</taxon>
        <taxon>Gammaproteobacteria</taxon>
        <taxon>Alteromonadales</taxon>
        <taxon>Alteromonadaceae</taxon>
    </lineage>
</organism>
<gene>
    <name evidence="2" type="ORF">ACFP85_12075</name>
</gene>
<dbReference type="Gene3D" id="2.40.320.10">
    <property type="entry name" value="Hypothetical Protein Pfu-838710-001"/>
    <property type="match status" value="1"/>
</dbReference>
<dbReference type="InterPro" id="IPR033469">
    <property type="entry name" value="CYTH-like_dom_sf"/>
</dbReference>
<keyword evidence="3" id="KW-1185">Reference proteome</keyword>
<dbReference type="SUPFAM" id="SSF55154">
    <property type="entry name" value="CYTH-like phosphatases"/>
    <property type="match status" value="1"/>
</dbReference>
<dbReference type="EMBL" id="JBHSUS010000001">
    <property type="protein sequence ID" value="MFC6440882.1"/>
    <property type="molecule type" value="Genomic_DNA"/>
</dbReference>
<evidence type="ECO:0000313" key="2">
    <source>
        <dbReference type="EMBL" id="MFC6440882.1"/>
    </source>
</evidence>
<dbReference type="PANTHER" id="PTHR39569">
    <property type="entry name" value="INORGANIC TRIPHOSPHATASE"/>
    <property type="match status" value="1"/>
</dbReference>
<proteinExistence type="predicted"/>
<dbReference type="PROSITE" id="PS51707">
    <property type="entry name" value="CYTH"/>
    <property type="match status" value="1"/>
</dbReference>
<dbReference type="Pfam" id="PF01928">
    <property type="entry name" value="CYTH"/>
    <property type="match status" value="1"/>
</dbReference>
<evidence type="ECO:0000313" key="3">
    <source>
        <dbReference type="Proteomes" id="UP001596364"/>
    </source>
</evidence>
<sequence length="500" mass="56260">MDTEIELKLLVAPGSEKILENQFFNQLSGSVAQSEFALSNCYYDTVDAQLRQNDIGLRVRGKNGQFEQTIKTGGNSMGGLHHRAEYNIPLSDSHPDLSLFEPSIWPPGLNVDALQDSIGVLFATNFVRRAYQYTRADDALQVEFAYDQGKVKANNHGVAICELEIELQRGSASELFNLAEQLAEVLPFRLGTLSKAARGYMLVKGTELEVLARPQNVPLNGDEDLEQILQKGLTAALACWQHHEQVFCESGKLLALEGVWFGQKWLRQQLIQINSVLALAEIDALIQQLDQSLRQWTWVAQVLAMGRLRSSRGPFSKKLAQCDALQSYLHGRIHGLLAQYQPLQLINNGTSGLIQLRLLALLYKRPWQHDEKATQPAQVFARQWLQQSWLDVQGVLGEPAVMQADDYIAQEGILQQSVLRSLAIAELFNAEQRGEFRAGWLDVLDGIEELYTLRVLKRELGRAELADADELAQWCAEKTQRVLEIIHLSHHAALNMTPYW</sequence>
<dbReference type="Proteomes" id="UP001596364">
    <property type="component" value="Unassembled WGS sequence"/>
</dbReference>
<accession>A0ABW1XNY0</accession>
<reference evidence="3" key="1">
    <citation type="journal article" date="2019" name="Int. J. Syst. Evol. Microbiol.">
        <title>The Global Catalogue of Microorganisms (GCM) 10K type strain sequencing project: providing services to taxonomists for standard genome sequencing and annotation.</title>
        <authorList>
            <consortium name="The Broad Institute Genomics Platform"/>
            <consortium name="The Broad Institute Genome Sequencing Center for Infectious Disease"/>
            <person name="Wu L."/>
            <person name="Ma J."/>
        </authorList>
    </citation>
    <scope>NUCLEOTIDE SEQUENCE [LARGE SCALE GENOMIC DNA]</scope>
    <source>
        <strain evidence="3">CGMCC 1.16031</strain>
    </source>
</reference>
<dbReference type="RefSeq" id="WP_131258835.1">
    <property type="nucleotide sequence ID" value="NZ_JBHSUS010000001.1"/>
</dbReference>
<dbReference type="InterPro" id="IPR039013">
    <property type="entry name" value="YgiF"/>
</dbReference>
<dbReference type="SMART" id="SM01118">
    <property type="entry name" value="CYTH"/>
    <property type="match status" value="1"/>
</dbReference>
<comment type="caution">
    <text evidence="2">The sequence shown here is derived from an EMBL/GenBank/DDBJ whole genome shotgun (WGS) entry which is preliminary data.</text>
</comment>
<dbReference type="PANTHER" id="PTHR39569:SF1">
    <property type="entry name" value="INORGANIC TRIPHOSPHATASE"/>
    <property type="match status" value="1"/>
</dbReference>
<evidence type="ECO:0000259" key="1">
    <source>
        <dbReference type="PROSITE" id="PS51707"/>
    </source>
</evidence>
<dbReference type="InterPro" id="IPR023577">
    <property type="entry name" value="CYTH_domain"/>
</dbReference>
<dbReference type="CDD" id="cd07756">
    <property type="entry name" value="CYTH-like_Pase_CHAD"/>
    <property type="match status" value="1"/>
</dbReference>